<dbReference type="SUPFAM" id="SSF51161">
    <property type="entry name" value="Trimeric LpxA-like enzymes"/>
    <property type="match status" value="1"/>
</dbReference>
<dbReference type="Proteomes" id="UP000237934">
    <property type="component" value="Unassembled WGS sequence"/>
</dbReference>
<evidence type="ECO:0000313" key="4">
    <source>
        <dbReference type="Proteomes" id="UP000237934"/>
    </source>
</evidence>
<evidence type="ECO:0000256" key="1">
    <source>
        <dbReference type="ARBA" id="ARBA00022679"/>
    </source>
</evidence>
<proteinExistence type="predicted"/>
<dbReference type="InterPro" id="IPR005881">
    <property type="entry name" value="Ser_O-AcTrfase"/>
</dbReference>
<keyword evidence="2" id="KW-0012">Acyltransferase</keyword>
<dbReference type="PANTHER" id="PTHR42811">
    <property type="entry name" value="SERINE ACETYLTRANSFERASE"/>
    <property type="match status" value="1"/>
</dbReference>
<organism evidence="3 4">
    <name type="scientific">Enterococcus mundtii</name>
    <dbReference type="NCBI Taxonomy" id="53346"/>
    <lineage>
        <taxon>Bacteria</taxon>
        <taxon>Bacillati</taxon>
        <taxon>Bacillota</taxon>
        <taxon>Bacilli</taxon>
        <taxon>Lactobacillales</taxon>
        <taxon>Enterococcaceae</taxon>
        <taxon>Enterococcus</taxon>
    </lineage>
</organism>
<accession>A0A2S7RP71</accession>
<comment type="caution">
    <text evidence="3">The sequence shown here is derived from an EMBL/GenBank/DDBJ whole genome shotgun (WGS) entry which is preliminary data.</text>
</comment>
<sequence length="153" mass="16945">MRRKAERWADKACRQYRNGHKKMARLSCYILRVIYSCEFSEEVDFSSSAQLVHNGLGCVFHPKTKVGKNCKIYQNVTLGGNGKIIDGKVTKGGPILEENVAVFTGACVLGPIKIGHDSVIGANTVITRDVPPHSLVYGNPAKITDLKFKYKFD</sequence>
<dbReference type="EMBL" id="PUAP01000048">
    <property type="protein sequence ID" value="PQF21038.1"/>
    <property type="molecule type" value="Genomic_DNA"/>
</dbReference>
<dbReference type="InterPro" id="IPR011004">
    <property type="entry name" value="Trimer_LpxA-like_sf"/>
</dbReference>
<dbReference type="AlphaFoldDB" id="A0A2S7RP71"/>
<evidence type="ECO:0000256" key="2">
    <source>
        <dbReference type="ARBA" id="ARBA00023315"/>
    </source>
</evidence>
<dbReference type="GO" id="GO:0009001">
    <property type="term" value="F:serine O-acetyltransferase activity"/>
    <property type="evidence" value="ECO:0007669"/>
    <property type="project" value="InterPro"/>
</dbReference>
<dbReference type="GO" id="GO:0005737">
    <property type="term" value="C:cytoplasm"/>
    <property type="evidence" value="ECO:0007669"/>
    <property type="project" value="InterPro"/>
</dbReference>
<evidence type="ECO:0000313" key="3">
    <source>
        <dbReference type="EMBL" id="PQF21038.1"/>
    </source>
</evidence>
<name>A0A2S7RP71_ENTMU</name>
<keyword evidence="1 3" id="KW-0808">Transferase</keyword>
<dbReference type="Gene3D" id="2.160.10.10">
    <property type="entry name" value="Hexapeptide repeat proteins"/>
    <property type="match status" value="1"/>
</dbReference>
<dbReference type="CDD" id="cd03354">
    <property type="entry name" value="LbH_SAT"/>
    <property type="match status" value="1"/>
</dbReference>
<dbReference type="InterPro" id="IPR045304">
    <property type="entry name" value="LbH_SAT"/>
</dbReference>
<dbReference type="GO" id="GO:0006535">
    <property type="term" value="P:cysteine biosynthetic process from serine"/>
    <property type="evidence" value="ECO:0007669"/>
    <property type="project" value="InterPro"/>
</dbReference>
<reference evidence="3 4" key="1">
    <citation type="journal article" date="2018" name="Pathog. Dis.">
        <title>Whole-genome sequencing based characterization of antimicrobial resistance in Enterococcus.</title>
        <authorList>
            <person name="Tyson G."/>
        </authorList>
    </citation>
    <scope>NUCLEOTIDE SEQUENCE [LARGE SCALE GENOMIC DNA]</scope>
    <source>
        <strain evidence="3 4">CVM N55263</strain>
    </source>
</reference>
<protein>
    <submittedName>
        <fullName evidence="3">Serine acetyltransferase</fullName>
    </submittedName>
</protein>
<dbReference type="RefSeq" id="WP_104872605.1">
    <property type="nucleotide sequence ID" value="NZ_PUAP01000048.1"/>
</dbReference>
<dbReference type="PIRSF" id="PIRSF000441">
    <property type="entry name" value="CysE"/>
    <property type="match status" value="1"/>
</dbReference>
<gene>
    <name evidence="3" type="ORF">CUS89_14200</name>
</gene>